<evidence type="ECO:0000313" key="3">
    <source>
        <dbReference type="Proteomes" id="UP000190774"/>
    </source>
</evidence>
<dbReference type="Pfam" id="PF14106">
    <property type="entry name" value="DUF4279"/>
    <property type="match status" value="1"/>
</dbReference>
<evidence type="ECO:0000313" key="2">
    <source>
        <dbReference type="EMBL" id="SKA92972.1"/>
    </source>
</evidence>
<evidence type="ECO:0000256" key="1">
    <source>
        <dbReference type="SAM" id="MobiDB-lite"/>
    </source>
</evidence>
<evidence type="ECO:0008006" key="4">
    <source>
        <dbReference type="Google" id="ProtNLM"/>
    </source>
</evidence>
<dbReference type="Proteomes" id="UP000190774">
    <property type="component" value="Unassembled WGS sequence"/>
</dbReference>
<proteinExistence type="predicted"/>
<dbReference type="AlphaFoldDB" id="A0A1T4XTT9"/>
<accession>A0A1T4XTT9</accession>
<organism evidence="2 3">
    <name type="scientific">Prosthecobacter debontii</name>
    <dbReference type="NCBI Taxonomy" id="48467"/>
    <lineage>
        <taxon>Bacteria</taxon>
        <taxon>Pseudomonadati</taxon>
        <taxon>Verrucomicrobiota</taxon>
        <taxon>Verrucomicrobiia</taxon>
        <taxon>Verrucomicrobiales</taxon>
        <taxon>Verrucomicrobiaceae</taxon>
        <taxon>Prosthecobacter</taxon>
    </lineage>
</organism>
<sequence>MQATARSCLSHKQSLARRRHRLDIRLEMRIQTPHDPEYATCHYTHAWLRIMSDDMDLEEVTSLVKAEPTETQKKGDLRSASRQQAYNKTGWWISSKGLISSKDSRDHIDFILSKLADSDAGFSVLHSRGYLVDLCVRWDSVSGHGGPTLSPIQMSRLAALDIEVWFDIYFHGDDFAFEGETPPPKPPSGEQDFPPNV</sequence>
<protein>
    <recommendedName>
        <fullName evidence="4">DUF4279 domain-containing protein</fullName>
    </recommendedName>
</protein>
<reference evidence="3" key="1">
    <citation type="submission" date="2017-02" db="EMBL/GenBank/DDBJ databases">
        <authorList>
            <person name="Varghese N."/>
            <person name="Submissions S."/>
        </authorList>
    </citation>
    <scope>NUCLEOTIDE SEQUENCE [LARGE SCALE GENOMIC DNA]</scope>
    <source>
        <strain evidence="3">ATCC 700200</strain>
    </source>
</reference>
<dbReference type="InterPro" id="IPR025459">
    <property type="entry name" value="DUF4279"/>
</dbReference>
<dbReference type="EMBL" id="FUYE01000005">
    <property type="protein sequence ID" value="SKA92972.1"/>
    <property type="molecule type" value="Genomic_DNA"/>
</dbReference>
<keyword evidence="3" id="KW-1185">Reference proteome</keyword>
<gene>
    <name evidence="2" type="ORF">SAMN02745166_02017</name>
</gene>
<dbReference type="OrthoDB" id="6909186at2"/>
<feature type="region of interest" description="Disordered" evidence="1">
    <location>
        <begin position="178"/>
        <end position="197"/>
    </location>
</feature>
<name>A0A1T4XTT9_9BACT</name>